<evidence type="ECO:0000256" key="1">
    <source>
        <dbReference type="ARBA" id="ARBA00022448"/>
    </source>
</evidence>
<dbReference type="InterPro" id="IPR022508">
    <property type="entry name" value="ABC_trspt_anch-rpt_ATP-bd"/>
</dbReference>
<organism evidence="5 6">
    <name type="scientific">Corynebacterium cystitidis DSM 20524</name>
    <dbReference type="NCBI Taxonomy" id="1121357"/>
    <lineage>
        <taxon>Bacteria</taxon>
        <taxon>Bacillati</taxon>
        <taxon>Actinomycetota</taxon>
        <taxon>Actinomycetes</taxon>
        <taxon>Mycobacteriales</taxon>
        <taxon>Corynebacteriaceae</taxon>
        <taxon>Corynebacterium</taxon>
    </lineage>
</organism>
<sequence length="245" mass="26659">MSALEIKDLEVDLSGREVVKGVDLTVDAGEFVGLVGPNGAGKTTMLRAILGLIPVRGGEIIVDKHSRPAQRRDRIGYVPQRHEFAWDFPIDVHDCVLNGRTRRSRFTPVDYEATARALDRVNLADLASRPIGELSGGQRQRVLMARALATEPAVLLLDEPFTGLDLPSSEQLLALFTQLASQGVAIVMSTHNLAEAMHSCHRLLLFNGQIVADGPPESLRDPDVWMQTFGVSAHSPLLTTVGARL</sequence>
<dbReference type="Pfam" id="PF00005">
    <property type="entry name" value="ABC_tran"/>
    <property type="match status" value="1"/>
</dbReference>
<keyword evidence="2" id="KW-0547">Nucleotide-binding</keyword>
<dbReference type="STRING" id="1121357.SAMN05661109_01086"/>
<name>A0A1H9S7H2_9CORY</name>
<dbReference type="SMART" id="SM00382">
    <property type="entry name" value="AAA"/>
    <property type="match status" value="1"/>
</dbReference>
<evidence type="ECO:0000256" key="2">
    <source>
        <dbReference type="ARBA" id="ARBA00022741"/>
    </source>
</evidence>
<dbReference type="InterPro" id="IPR003593">
    <property type="entry name" value="AAA+_ATPase"/>
</dbReference>
<feature type="domain" description="ABC transporter" evidence="4">
    <location>
        <begin position="4"/>
        <end position="232"/>
    </location>
</feature>
<evidence type="ECO:0000256" key="3">
    <source>
        <dbReference type="ARBA" id="ARBA00022840"/>
    </source>
</evidence>
<dbReference type="GO" id="GO:0016887">
    <property type="term" value="F:ATP hydrolysis activity"/>
    <property type="evidence" value="ECO:0007669"/>
    <property type="project" value="InterPro"/>
</dbReference>
<accession>A0A1H9S7H2</accession>
<dbReference type="RefSeq" id="WP_092257292.1">
    <property type="nucleotide sequence ID" value="NZ_CP047199.1"/>
</dbReference>
<dbReference type="AlphaFoldDB" id="A0A1H9S7H2"/>
<dbReference type="GO" id="GO:0005524">
    <property type="term" value="F:ATP binding"/>
    <property type="evidence" value="ECO:0007669"/>
    <property type="project" value="UniProtKB-KW"/>
</dbReference>
<dbReference type="SUPFAM" id="SSF52540">
    <property type="entry name" value="P-loop containing nucleoside triphosphate hydrolases"/>
    <property type="match status" value="1"/>
</dbReference>
<proteinExistence type="predicted"/>
<dbReference type="PANTHER" id="PTHR42734">
    <property type="entry name" value="METAL TRANSPORT SYSTEM ATP-BINDING PROTEIN TM_0124-RELATED"/>
    <property type="match status" value="1"/>
</dbReference>
<evidence type="ECO:0000313" key="6">
    <source>
        <dbReference type="Proteomes" id="UP000198929"/>
    </source>
</evidence>
<dbReference type="InterPro" id="IPR027417">
    <property type="entry name" value="P-loop_NTPase"/>
</dbReference>
<dbReference type="InterPro" id="IPR050153">
    <property type="entry name" value="Metal_Ion_Import_ABC"/>
</dbReference>
<dbReference type="NCBIfam" id="TIGR03771">
    <property type="entry name" value="anch_rpt_ABC"/>
    <property type="match status" value="1"/>
</dbReference>
<dbReference type="PROSITE" id="PS00211">
    <property type="entry name" value="ABC_TRANSPORTER_1"/>
    <property type="match status" value="1"/>
</dbReference>
<keyword evidence="6" id="KW-1185">Reference proteome</keyword>
<dbReference type="EMBL" id="FOGQ01000003">
    <property type="protein sequence ID" value="SER80901.1"/>
    <property type="molecule type" value="Genomic_DNA"/>
</dbReference>
<dbReference type="InterPro" id="IPR017871">
    <property type="entry name" value="ABC_transporter-like_CS"/>
</dbReference>
<dbReference type="Gene3D" id="3.40.50.300">
    <property type="entry name" value="P-loop containing nucleotide triphosphate hydrolases"/>
    <property type="match status" value="1"/>
</dbReference>
<dbReference type="CDD" id="cd03235">
    <property type="entry name" value="ABC_Metallic_Cations"/>
    <property type="match status" value="1"/>
</dbReference>
<reference evidence="6" key="1">
    <citation type="submission" date="2016-10" db="EMBL/GenBank/DDBJ databases">
        <authorList>
            <person name="Varghese N."/>
            <person name="Submissions S."/>
        </authorList>
    </citation>
    <scope>NUCLEOTIDE SEQUENCE [LARGE SCALE GENOMIC DNA]</scope>
    <source>
        <strain evidence="6">DSM 20524</strain>
    </source>
</reference>
<protein>
    <submittedName>
        <fullName evidence="5">Anchored repeat-type ABC transporter, ATP-binding subunit</fullName>
    </submittedName>
</protein>
<dbReference type="PROSITE" id="PS50893">
    <property type="entry name" value="ABC_TRANSPORTER_2"/>
    <property type="match status" value="1"/>
</dbReference>
<keyword evidence="1" id="KW-0813">Transport</keyword>
<evidence type="ECO:0000259" key="4">
    <source>
        <dbReference type="PROSITE" id="PS50893"/>
    </source>
</evidence>
<dbReference type="InterPro" id="IPR003439">
    <property type="entry name" value="ABC_transporter-like_ATP-bd"/>
</dbReference>
<keyword evidence="3 5" id="KW-0067">ATP-binding</keyword>
<gene>
    <name evidence="5" type="ORF">SAMN05661109_01086</name>
</gene>
<evidence type="ECO:0000313" key="5">
    <source>
        <dbReference type="EMBL" id="SER80901.1"/>
    </source>
</evidence>
<dbReference type="Proteomes" id="UP000198929">
    <property type="component" value="Unassembled WGS sequence"/>
</dbReference>